<evidence type="ECO:0000256" key="11">
    <source>
        <dbReference type="ARBA" id="ARBA00023136"/>
    </source>
</evidence>
<evidence type="ECO:0000256" key="6">
    <source>
        <dbReference type="ARBA" id="ARBA00022519"/>
    </source>
</evidence>
<keyword evidence="5" id="KW-1003">Cell membrane</keyword>
<name>A0A7K1LTF5_9FLAO</name>
<comment type="subcellular location">
    <subcellularLocation>
        <location evidence="1">Cell membrane</location>
        <topology evidence="1">Multi-pass membrane protein</topology>
    </subcellularLocation>
</comment>
<keyword evidence="7" id="KW-0812">Transmembrane</keyword>
<gene>
    <name evidence="13" type="primary">nhaB</name>
    <name evidence="13" type="ORF">FLP08_15870</name>
</gene>
<keyword evidence="14" id="KW-1185">Reference proteome</keyword>
<dbReference type="Pfam" id="PF06450">
    <property type="entry name" value="NhaB"/>
    <property type="match status" value="1"/>
</dbReference>
<keyword evidence="12" id="KW-0739">Sodium transport</keyword>
<evidence type="ECO:0000256" key="10">
    <source>
        <dbReference type="ARBA" id="ARBA00023065"/>
    </source>
</evidence>
<keyword evidence="4" id="KW-0050">Antiport</keyword>
<evidence type="ECO:0000313" key="14">
    <source>
        <dbReference type="Proteomes" id="UP000460416"/>
    </source>
</evidence>
<comment type="similarity">
    <text evidence="2">Belongs to the NhaB Na(+)/H(+) (TC 2.A.34) antiporter family.</text>
</comment>
<dbReference type="GO" id="GO:0015385">
    <property type="term" value="F:sodium:proton antiporter activity"/>
    <property type="evidence" value="ECO:0007669"/>
    <property type="project" value="InterPro"/>
</dbReference>
<keyword evidence="9" id="KW-0915">Sodium</keyword>
<keyword evidence="10" id="KW-0406">Ion transport</keyword>
<proteinExistence type="inferred from homology"/>
<keyword evidence="3" id="KW-0813">Transport</keyword>
<evidence type="ECO:0000256" key="2">
    <source>
        <dbReference type="ARBA" id="ARBA00006036"/>
    </source>
</evidence>
<evidence type="ECO:0000256" key="7">
    <source>
        <dbReference type="ARBA" id="ARBA00022692"/>
    </source>
</evidence>
<keyword evidence="8" id="KW-1133">Transmembrane helix</keyword>
<evidence type="ECO:0000256" key="8">
    <source>
        <dbReference type="ARBA" id="ARBA00022989"/>
    </source>
</evidence>
<dbReference type="GO" id="GO:0005886">
    <property type="term" value="C:plasma membrane"/>
    <property type="evidence" value="ECO:0007669"/>
    <property type="project" value="UniProtKB-SubCell"/>
</dbReference>
<dbReference type="PANTHER" id="PTHR43302">
    <property type="entry name" value="TRANSPORTER ARSB-RELATED"/>
    <property type="match status" value="1"/>
</dbReference>
<evidence type="ECO:0000256" key="4">
    <source>
        <dbReference type="ARBA" id="ARBA00022449"/>
    </source>
</evidence>
<feature type="non-terminal residue" evidence="13">
    <location>
        <position position="137"/>
    </location>
</feature>
<evidence type="ECO:0000256" key="1">
    <source>
        <dbReference type="ARBA" id="ARBA00004651"/>
    </source>
</evidence>
<keyword evidence="11" id="KW-0472">Membrane</keyword>
<dbReference type="PANTHER" id="PTHR43302:SF1">
    <property type="entry name" value="NA(+)_H(+) ANTIPORTER NHAB"/>
    <property type="match status" value="1"/>
</dbReference>
<evidence type="ECO:0000256" key="5">
    <source>
        <dbReference type="ARBA" id="ARBA00022475"/>
    </source>
</evidence>
<sequence length="137" mass="14736">TALLVVFFAVVAVIHQQHLFTPIIQAVLALPAERQPGMLFIANGLLSAISDNVFVATIYITEVKQALDAGHMSREHFDTLAVAINTGTNLPSVATPNGQAAFLFLLTSSIAPLVRLSYGRMVWMALPYTLVMGGLGW</sequence>
<dbReference type="Proteomes" id="UP000460416">
    <property type="component" value="Unassembled WGS sequence"/>
</dbReference>
<dbReference type="InterPro" id="IPR004671">
    <property type="entry name" value="Na+/H+_antiporter_NhaB"/>
</dbReference>
<reference evidence="13 14" key="1">
    <citation type="submission" date="2019-07" db="EMBL/GenBank/DDBJ databases">
        <title>Gramella aestuarii sp. nov., isolated from a tidal flat, and emended description of Gramella echinicola.</title>
        <authorList>
            <person name="Liu L."/>
        </authorList>
    </citation>
    <scope>NUCLEOTIDE SEQUENCE [LARGE SCALE GENOMIC DNA]</scope>
    <source>
        <strain evidence="13 14">BS12</strain>
    </source>
</reference>
<organism evidence="13 14">
    <name type="scientific">Christiangramia aestuarii</name>
    <dbReference type="NCBI Taxonomy" id="1028746"/>
    <lineage>
        <taxon>Bacteria</taxon>
        <taxon>Pseudomonadati</taxon>
        <taxon>Bacteroidota</taxon>
        <taxon>Flavobacteriia</taxon>
        <taxon>Flavobacteriales</taxon>
        <taxon>Flavobacteriaceae</taxon>
        <taxon>Christiangramia</taxon>
    </lineage>
</organism>
<dbReference type="EMBL" id="VJVW01000116">
    <property type="protein sequence ID" value="MUP44046.1"/>
    <property type="molecule type" value="Genomic_DNA"/>
</dbReference>
<feature type="non-terminal residue" evidence="13">
    <location>
        <position position="1"/>
    </location>
</feature>
<evidence type="ECO:0000256" key="3">
    <source>
        <dbReference type="ARBA" id="ARBA00022448"/>
    </source>
</evidence>
<protein>
    <submittedName>
        <fullName evidence="13">Sodium/proton antiporter</fullName>
    </submittedName>
</protein>
<accession>A0A7K1LTF5</accession>
<keyword evidence="6" id="KW-0997">Cell inner membrane</keyword>
<comment type="caution">
    <text evidence="13">The sequence shown here is derived from an EMBL/GenBank/DDBJ whole genome shotgun (WGS) entry which is preliminary data.</text>
</comment>
<evidence type="ECO:0000256" key="9">
    <source>
        <dbReference type="ARBA" id="ARBA00023053"/>
    </source>
</evidence>
<dbReference type="AlphaFoldDB" id="A0A7K1LTF5"/>
<evidence type="ECO:0000256" key="12">
    <source>
        <dbReference type="ARBA" id="ARBA00023201"/>
    </source>
</evidence>
<evidence type="ECO:0000313" key="13">
    <source>
        <dbReference type="EMBL" id="MUP44046.1"/>
    </source>
</evidence>